<gene>
    <name evidence="3" type="ORF">FDZ14_09005</name>
</gene>
<reference evidence="3 4" key="1">
    <citation type="submission" date="2019-10" db="EMBL/GenBank/DDBJ databases">
        <title>Complete genome sequences for adaption low water activity.</title>
        <authorList>
            <person name="Zhao L."/>
            <person name="Zhong J."/>
        </authorList>
    </citation>
    <scope>NUCLEOTIDE SEQUENCE [LARGE SCALE GENOMIC DNA]</scope>
    <source>
        <strain evidence="3 4">FDU301</strain>
    </source>
</reference>
<dbReference type="Pfam" id="PF13276">
    <property type="entry name" value="HTH_21"/>
    <property type="match status" value="1"/>
</dbReference>
<dbReference type="InterPro" id="IPR050900">
    <property type="entry name" value="Transposase_IS3/IS150/IS904"/>
</dbReference>
<proteinExistence type="predicted"/>
<feature type="domain" description="Integrase catalytic" evidence="2">
    <location>
        <begin position="224"/>
        <end position="385"/>
    </location>
</feature>
<evidence type="ECO:0000259" key="2">
    <source>
        <dbReference type="PROSITE" id="PS50994"/>
    </source>
</evidence>
<dbReference type="Proteomes" id="UP000501076">
    <property type="component" value="Chromosome"/>
</dbReference>
<dbReference type="InterPro" id="IPR001584">
    <property type="entry name" value="Integrase_cat-core"/>
</dbReference>
<name>A0A6M6DNG2_PRIMG</name>
<dbReference type="Pfam" id="PF00665">
    <property type="entry name" value="rve"/>
    <property type="match status" value="1"/>
</dbReference>
<dbReference type="Gene3D" id="3.30.420.10">
    <property type="entry name" value="Ribonuclease H-like superfamily/Ribonuclease H"/>
    <property type="match status" value="1"/>
</dbReference>
<dbReference type="PANTHER" id="PTHR46889:SF4">
    <property type="entry name" value="TRANSPOSASE INSO FOR INSERTION SEQUENCE ELEMENT IS911B-RELATED"/>
    <property type="match status" value="1"/>
</dbReference>
<dbReference type="RefSeq" id="WP_171776824.1">
    <property type="nucleotide sequence ID" value="NZ_CP045272.1"/>
</dbReference>
<dbReference type="SUPFAM" id="SSF53098">
    <property type="entry name" value="Ribonuclease H-like"/>
    <property type="match status" value="1"/>
</dbReference>
<evidence type="ECO:0000313" key="3">
    <source>
        <dbReference type="EMBL" id="QJX76331.1"/>
    </source>
</evidence>
<dbReference type="InterPro" id="IPR036397">
    <property type="entry name" value="RNaseH_sf"/>
</dbReference>
<dbReference type="InterPro" id="IPR048020">
    <property type="entry name" value="Transpos_IS3"/>
</dbReference>
<dbReference type="PROSITE" id="PS50994">
    <property type="entry name" value="INTEGRASE"/>
    <property type="match status" value="1"/>
</dbReference>
<dbReference type="Pfam" id="PF13384">
    <property type="entry name" value="HTH_23"/>
    <property type="match status" value="1"/>
</dbReference>
<protein>
    <submittedName>
        <fullName evidence="3">IS3 family transposase</fullName>
    </submittedName>
</protein>
<accession>A0A6M6DNG2</accession>
<dbReference type="InterPro" id="IPR012337">
    <property type="entry name" value="RNaseH-like_sf"/>
</dbReference>
<sequence length="385" mass="44979">MGKRVSYPVEVKLKAIEMRLAGIPIKEVMETLQIRNYTQLKTWMRWHRNGESYRLAQPVGQTYTPRKGAHSQDTPSKLEAENRYLTQQIEGLKKVQRVGKGVVPEVVLNLVEELKEKLPISQICQFLDIPRSTYYRWQKNEQGEETKGKKWIERKVGEQCRKHKFRYGYRKITALLNQTMHINHKVVQRVMQKYGWQCRVKRKKRKQTGQPYQVAENVLNRNFRAERPLQKLVTDITYLPFGPKQLYLSSIQDLFNGEIIAYSVSDCQNVEFVLDTLRQLPPLPEGCTLHSDQGSVYTSYAYQRKVKERGIIMSMSRKGTPADNASIESFHSSLKSETFYLDELTCTTTAIVEQTVESYITYYNHIRIQTKLNNQSPVQYRQLAV</sequence>
<dbReference type="GO" id="GO:0003676">
    <property type="term" value="F:nucleic acid binding"/>
    <property type="evidence" value="ECO:0007669"/>
    <property type="project" value="InterPro"/>
</dbReference>
<dbReference type="EMBL" id="CP045272">
    <property type="protein sequence ID" value="QJX76331.1"/>
    <property type="molecule type" value="Genomic_DNA"/>
</dbReference>
<organism evidence="3 4">
    <name type="scientific">Priestia megaterium</name>
    <name type="common">Bacillus megaterium</name>
    <dbReference type="NCBI Taxonomy" id="1404"/>
    <lineage>
        <taxon>Bacteria</taxon>
        <taxon>Bacillati</taxon>
        <taxon>Bacillota</taxon>
        <taxon>Bacilli</taxon>
        <taxon>Bacillales</taxon>
        <taxon>Bacillaceae</taxon>
        <taxon>Priestia</taxon>
    </lineage>
</organism>
<evidence type="ECO:0000313" key="4">
    <source>
        <dbReference type="Proteomes" id="UP000501076"/>
    </source>
</evidence>
<dbReference type="PANTHER" id="PTHR46889">
    <property type="entry name" value="TRANSPOSASE INSF FOR INSERTION SEQUENCE IS3B-RELATED"/>
    <property type="match status" value="1"/>
</dbReference>
<dbReference type="Pfam" id="PF13333">
    <property type="entry name" value="rve_2"/>
    <property type="match status" value="1"/>
</dbReference>
<dbReference type="NCBIfam" id="NF033516">
    <property type="entry name" value="transpos_IS3"/>
    <property type="match status" value="1"/>
</dbReference>
<comment type="function">
    <text evidence="1">Involved in the transposition of the insertion sequence.</text>
</comment>
<dbReference type="SUPFAM" id="SSF46689">
    <property type="entry name" value="Homeodomain-like"/>
    <property type="match status" value="1"/>
</dbReference>
<dbReference type="GO" id="GO:0015074">
    <property type="term" value="P:DNA integration"/>
    <property type="evidence" value="ECO:0007669"/>
    <property type="project" value="InterPro"/>
</dbReference>
<evidence type="ECO:0000256" key="1">
    <source>
        <dbReference type="ARBA" id="ARBA00002286"/>
    </source>
</evidence>
<dbReference type="AlphaFoldDB" id="A0A6M6DNG2"/>
<dbReference type="InterPro" id="IPR009057">
    <property type="entry name" value="Homeodomain-like_sf"/>
</dbReference>
<dbReference type="InterPro" id="IPR025948">
    <property type="entry name" value="HTH-like_dom"/>
</dbReference>